<comment type="function">
    <text evidence="4">Located on the platform of the 30S subunit, it bridges several disparate RNA helices of the 16S rRNA. Forms part of the Shine-Dalgarno cleft in the 70S ribosome.</text>
</comment>
<evidence type="ECO:0000256" key="4">
    <source>
        <dbReference type="HAMAP-Rule" id="MF_01310"/>
    </source>
</evidence>
<comment type="subunit">
    <text evidence="4">Part of the 30S ribosomal subunit. Interacts with proteins S7 and S18. Binds to IF-3.</text>
</comment>
<comment type="caution">
    <text evidence="6">The sequence shown here is derived from an EMBL/GenBank/DDBJ whole genome shotgun (WGS) entry which is preliminary data.</text>
</comment>
<gene>
    <name evidence="4" type="primary">rpsK</name>
    <name evidence="6" type="ORF">COX24_03475</name>
</gene>
<keyword evidence="4" id="KW-0694">RNA-binding</keyword>
<dbReference type="GO" id="GO:0006412">
    <property type="term" value="P:translation"/>
    <property type="evidence" value="ECO:0007669"/>
    <property type="project" value="UniProtKB-UniRule"/>
</dbReference>
<keyword evidence="4" id="KW-0699">rRNA-binding</keyword>
<dbReference type="PANTHER" id="PTHR11759">
    <property type="entry name" value="40S RIBOSOMAL PROTEIN S14/30S RIBOSOMAL PROTEIN S11"/>
    <property type="match status" value="1"/>
</dbReference>
<keyword evidence="2 4" id="KW-0689">Ribosomal protein</keyword>
<organism evidence="6 7">
    <name type="scientific">bacterium (Candidatus Gribaldobacteria) CG23_combo_of_CG06-09_8_20_14_all_37_87_8</name>
    <dbReference type="NCBI Taxonomy" id="2014278"/>
    <lineage>
        <taxon>Bacteria</taxon>
        <taxon>Candidatus Gribaldobacteria</taxon>
    </lineage>
</organism>
<evidence type="ECO:0000256" key="1">
    <source>
        <dbReference type="ARBA" id="ARBA00006194"/>
    </source>
</evidence>
<dbReference type="GO" id="GO:0005840">
    <property type="term" value="C:ribosome"/>
    <property type="evidence" value="ECO:0007669"/>
    <property type="project" value="UniProtKB-KW"/>
</dbReference>
<evidence type="ECO:0000256" key="5">
    <source>
        <dbReference type="SAM" id="MobiDB-lite"/>
    </source>
</evidence>
<dbReference type="NCBIfam" id="NF003698">
    <property type="entry name" value="PRK05309.1"/>
    <property type="match status" value="1"/>
</dbReference>
<dbReference type="Gene3D" id="3.30.420.80">
    <property type="entry name" value="Ribosomal protein S11"/>
    <property type="match status" value="1"/>
</dbReference>
<feature type="compositionally biased region" description="Basic residues" evidence="5">
    <location>
        <begin position="9"/>
        <end position="20"/>
    </location>
</feature>
<feature type="region of interest" description="Disordered" evidence="5">
    <location>
        <begin position="1"/>
        <end position="20"/>
    </location>
</feature>
<proteinExistence type="inferred from homology"/>
<dbReference type="InterPro" id="IPR036967">
    <property type="entry name" value="Ribosomal_uS11_sf"/>
</dbReference>
<dbReference type="HAMAP" id="MF_01310">
    <property type="entry name" value="Ribosomal_uS11"/>
    <property type="match status" value="1"/>
</dbReference>
<evidence type="ECO:0000256" key="2">
    <source>
        <dbReference type="ARBA" id="ARBA00022980"/>
    </source>
</evidence>
<comment type="similarity">
    <text evidence="1 4">Belongs to the universal ribosomal protein uS11 family.</text>
</comment>
<protein>
    <recommendedName>
        <fullName evidence="4">Small ribosomal subunit protein uS11</fullName>
    </recommendedName>
</protein>
<dbReference type="GO" id="GO:0003735">
    <property type="term" value="F:structural constituent of ribosome"/>
    <property type="evidence" value="ECO:0007669"/>
    <property type="project" value="InterPro"/>
</dbReference>
<reference evidence="6 7" key="1">
    <citation type="submission" date="2017-09" db="EMBL/GenBank/DDBJ databases">
        <title>Depth-based differentiation of microbial function through sediment-hosted aquifers and enrichment of novel symbionts in the deep terrestrial subsurface.</title>
        <authorList>
            <person name="Probst A.J."/>
            <person name="Ladd B."/>
            <person name="Jarett J.K."/>
            <person name="Geller-Mcgrath D.E."/>
            <person name="Sieber C.M."/>
            <person name="Emerson J.B."/>
            <person name="Anantharaman K."/>
            <person name="Thomas B.C."/>
            <person name="Malmstrom R."/>
            <person name="Stieglmeier M."/>
            <person name="Klingl A."/>
            <person name="Woyke T."/>
            <person name="Ryan C.M."/>
            <person name="Banfield J.F."/>
        </authorList>
    </citation>
    <scope>NUCLEOTIDE SEQUENCE [LARGE SCALE GENOMIC DNA]</scope>
    <source>
        <strain evidence="6">CG23_combo_of_CG06-09_8_20_14_all_37_87_8</strain>
    </source>
</reference>
<dbReference type="GO" id="GO:1990904">
    <property type="term" value="C:ribonucleoprotein complex"/>
    <property type="evidence" value="ECO:0007669"/>
    <property type="project" value="UniProtKB-KW"/>
</dbReference>
<evidence type="ECO:0000313" key="6">
    <source>
        <dbReference type="EMBL" id="PIP31457.1"/>
    </source>
</evidence>
<keyword evidence="3 4" id="KW-0687">Ribonucleoprotein</keyword>
<dbReference type="Pfam" id="PF00411">
    <property type="entry name" value="Ribosomal_S11"/>
    <property type="match status" value="1"/>
</dbReference>
<dbReference type="SUPFAM" id="SSF53137">
    <property type="entry name" value="Translational machinery components"/>
    <property type="match status" value="1"/>
</dbReference>
<dbReference type="Proteomes" id="UP000230447">
    <property type="component" value="Unassembled WGS sequence"/>
</dbReference>
<evidence type="ECO:0000256" key="3">
    <source>
        <dbReference type="ARBA" id="ARBA00023274"/>
    </source>
</evidence>
<dbReference type="GO" id="GO:0019843">
    <property type="term" value="F:rRNA binding"/>
    <property type="evidence" value="ECO:0007669"/>
    <property type="project" value="UniProtKB-UniRule"/>
</dbReference>
<dbReference type="AlphaFoldDB" id="A0A2G9ZE88"/>
<dbReference type="InterPro" id="IPR001971">
    <property type="entry name" value="Ribosomal_uS11"/>
</dbReference>
<sequence length="171" mass="18769">MSGKQLAVVRKRPQHQSNKKVMGKKRVIETTEKELIAETDKVAKKMKQDVSFKRQATLQKGNVYISSTYNNTIVSLTNLKGDVMHWATAGNIGFKGTKKGTSFAGGKVAEAVAEACDKLRIRSLHIFIKGVGSGRDSALKVFSAKGFDIQSVKDITPIPHNGCRPKKARRV</sequence>
<dbReference type="EMBL" id="PCSB01000072">
    <property type="protein sequence ID" value="PIP31457.1"/>
    <property type="molecule type" value="Genomic_DNA"/>
</dbReference>
<accession>A0A2G9ZE88</accession>
<name>A0A2G9ZE88_9BACT</name>
<evidence type="ECO:0000313" key="7">
    <source>
        <dbReference type="Proteomes" id="UP000230447"/>
    </source>
</evidence>